<dbReference type="Proteomes" id="UP000198859">
    <property type="component" value="Chromosome I"/>
</dbReference>
<keyword evidence="2" id="KW-1185">Reference proteome</keyword>
<dbReference type="RefSeq" id="WP_091729874.1">
    <property type="nucleotide sequence ID" value="NZ_LT629757.1"/>
</dbReference>
<dbReference type="STRING" id="642780.SAMN04488570_2371"/>
<dbReference type="AlphaFoldDB" id="A0A1H1TYT9"/>
<gene>
    <name evidence="1" type="ORF">SAMN04488570_2371</name>
</gene>
<evidence type="ECO:0000313" key="2">
    <source>
        <dbReference type="Proteomes" id="UP000198859"/>
    </source>
</evidence>
<dbReference type="Gene3D" id="3.90.550.10">
    <property type="entry name" value="Spore Coat Polysaccharide Biosynthesis Protein SpsA, Chain A"/>
    <property type="match status" value="1"/>
</dbReference>
<dbReference type="SUPFAM" id="SSF53448">
    <property type="entry name" value="Nucleotide-diphospho-sugar transferases"/>
    <property type="match status" value="1"/>
</dbReference>
<organism evidence="1 2">
    <name type="scientific">Nocardioides scoriae</name>
    <dbReference type="NCBI Taxonomy" id="642780"/>
    <lineage>
        <taxon>Bacteria</taxon>
        <taxon>Bacillati</taxon>
        <taxon>Actinomycetota</taxon>
        <taxon>Actinomycetes</taxon>
        <taxon>Propionibacteriales</taxon>
        <taxon>Nocardioidaceae</taxon>
        <taxon>Nocardioides</taxon>
    </lineage>
</organism>
<name>A0A1H1TYT9_9ACTN</name>
<evidence type="ECO:0000313" key="1">
    <source>
        <dbReference type="EMBL" id="SDS65390.1"/>
    </source>
</evidence>
<sequence>MPSVPHRVARHLPPTAQAGLRRARDLVRGAAGGPAGDAPAATGDDALVRALRQGKPLGAGLVAEVRGLLRAGDTDGAVSVAAALRRDPSAEVLGHLCSGIVASARGFERLAWSELAEVPLELWSRFAVREYLKAGLVHDPDRVLAQVRTLMADPPAHMTPARWMEVLERLFGHGEMDLVRELLTTVDAAIAGRRRVDDDVLVKRDWMQRWASRTPDSPDGTRLDADVRFAIVDYDHPGRRRASANIGDHVQTLASLGHLVRHEDLEFVGPEELVDLVTQLADRVRPERRLPGARARVQVLTVDRDASAFNEVPEDTWMLAFGWYMHALFGVRYGFPLHHHLQPIFVSFHCNKRGLLTPEAIEYLRAHGPIGCRDWTTVDILLSVDVPAFFSGCLTTTIDTVFPPMADAFPAGAPLAYVDTPTDEPGAVTYKHSSDKVRFRSFTGNMFEAVDLLETYRRDHSAVVTSRLHCYLPMRSLGAQVDFRPKNLSDIRFAGLGQITDQQFDAIRDGINARLAETTTLILSGASRDEVYARWRELCADDVATARARREAVAEVTSSVVDLSAETDRAVARTATSGTTPDPATGEVRHVAVRVTDRRPVVLDVLVDSLVRHASGPLHVWLLDQTGSVDLAEVAARAEGHQVSLVPVDGLGAGLRGLSSESRERLRADLDLELLTDLLPGVDRVAVLPQHALVSGDVAELVDLDLGDGVVAAPDVAGAGAGGGAASGFGLLHAAGDRLQTRTSVAIELRRQAHARHAFDFTAFATDVLVLDLAAMRERGVRDELLRLTEQFDLDAREAWHAFAGPHRTTVPAAWHTVPTREPAGEARLLHWADTTRPWGEDYAPGQEEWLEGRARMRRAAGAVSAG</sequence>
<dbReference type="OrthoDB" id="5672604at2"/>
<reference evidence="2" key="1">
    <citation type="submission" date="2016-10" db="EMBL/GenBank/DDBJ databases">
        <authorList>
            <person name="Varghese N."/>
            <person name="Submissions S."/>
        </authorList>
    </citation>
    <scope>NUCLEOTIDE SEQUENCE [LARGE SCALE GENOMIC DNA]</scope>
    <source>
        <strain evidence="2">DSM 22127</strain>
    </source>
</reference>
<accession>A0A1H1TYT9</accession>
<dbReference type="EMBL" id="LT629757">
    <property type="protein sequence ID" value="SDS65390.1"/>
    <property type="molecule type" value="Genomic_DNA"/>
</dbReference>
<proteinExistence type="predicted"/>
<protein>
    <submittedName>
        <fullName evidence="1">Uncharacterized protein</fullName>
    </submittedName>
</protein>
<dbReference type="InterPro" id="IPR029044">
    <property type="entry name" value="Nucleotide-diphossugar_trans"/>
</dbReference>